<evidence type="ECO:0000313" key="8">
    <source>
        <dbReference type="EMBL" id="QHN33958.1"/>
    </source>
</evidence>
<evidence type="ECO:0000259" key="7">
    <source>
        <dbReference type="Pfam" id="PF22837"/>
    </source>
</evidence>
<evidence type="ECO:0000259" key="6">
    <source>
        <dbReference type="Pfam" id="PF02384"/>
    </source>
</evidence>
<keyword evidence="4" id="KW-0680">Restriction system</keyword>
<dbReference type="InterPro" id="IPR003356">
    <property type="entry name" value="DNA_methylase_A-5"/>
</dbReference>
<feature type="domain" description="Type II methyltransferase M.Eco57I C-terminal" evidence="7">
    <location>
        <begin position="258"/>
        <end position="519"/>
    </location>
</feature>
<keyword evidence="3" id="KW-0949">S-adenosyl-L-methionine</keyword>
<dbReference type="EMBL" id="CP045809">
    <property type="protein sequence ID" value="QHN33958.1"/>
    <property type="molecule type" value="Genomic_DNA"/>
</dbReference>
<name>A0ABX6IF72_9ACTN</name>
<dbReference type="GO" id="GO:0032259">
    <property type="term" value="P:methylation"/>
    <property type="evidence" value="ECO:0007669"/>
    <property type="project" value="UniProtKB-KW"/>
</dbReference>
<keyword evidence="1 8" id="KW-0489">Methyltransferase</keyword>
<evidence type="ECO:0000256" key="5">
    <source>
        <dbReference type="SAM" id="MobiDB-lite"/>
    </source>
</evidence>
<keyword evidence="2" id="KW-0808">Transferase</keyword>
<gene>
    <name evidence="8" type="ORF">GII31_02590</name>
</gene>
<evidence type="ECO:0000256" key="2">
    <source>
        <dbReference type="ARBA" id="ARBA00022679"/>
    </source>
</evidence>
<proteinExistence type="predicted"/>
<feature type="domain" description="DNA methylase adenine-specific" evidence="6">
    <location>
        <begin position="8"/>
        <end position="185"/>
    </location>
</feature>
<dbReference type="InterPro" id="IPR054520">
    <property type="entry name" value="M_Eco57I_C"/>
</dbReference>
<evidence type="ECO:0000256" key="3">
    <source>
        <dbReference type="ARBA" id="ARBA00022691"/>
    </source>
</evidence>
<dbReference type="InterPro" id="IPR050953">
    <property type="entry name" value="N4_N6_ade-DNA_methylase"/>
</dbReference>
<accession>A0ABX6IF72</accession>
<organism evidence="8 9">
    <name type="scientific">Gordonia pseudamarae</name>
    <dbReference type="NCBI Taxonomy" id="2831662"/>
    <lineage>
        <taxon>Bacteria</taxon>
        <taxon>Bacillati</taxon>
        <taxon>Actinomycetota</taxon>
        <taxon>Actinomycetes</taxon>
        <taxon>Mycobacteriales</taxon>
        <taxon>Gordoniaceae</taxon>
        <taxon>Gordonia</taxon>
    </lineage>
</organism>
<dbReference type="PROSITE" id="PS00092">
    <property type="entry name" value="N6_MTASE"/>
    <property type="match status" value="1"/>
</dbReference>
<reference evidence="8" key="1">
    <citation type="journal article" date="2021" name="Nat. Microbiol.">
        <title>Cocultivation of an ultrasmall environmental parasitic bacterium with lytic ability against bacteria associated with wastewater foams.</title>
        <authorList>
            <person name="Batinovic S."/>
            <person name="Rose J.J.A."/>
            <person name="Ratcliffe J."/>
            <person name="Seviour R.J."/>
            <person name="Petrovski S."/>
        </authorList>
    </citation>
    <scope>NUCLEOTIDE SEQUENCE</scope>
    <source>
        <strain evidence="8">CON9</strain>
    </source>
</reference>
<sequence>MLTGDSSTLRKARGAFFTPAPVARFLVDWAVRKHSDAVLEPSCGEAVFLHEAAGKIGDAGRLVGVELHRASARQAARTLAEKGIAARIHTGDFFIHNEFGCYDAVVGNPPYVRYQDFSGTDRAHAHRAALRGGVRLTNLASSWAAFTVHAALHLRTGGRLALVLPAELLTVNYAGAVRQFLMDRFTHVELVLFTERVIPEVQEEVILLLADGYTPDAGPTGVGGTEHMVVRSLHNADDLGALAATGPSRRWMPEDKSAKWSAGLLSPDGLDAYTHALGDTGFAGLQTWGETTLGMVTGNNRFFTLSPAKAEQLGLAPTDTIALSPPGSRHLRAMTLTAAQLAALGADGSATLLFRPADAPSRAAEHYIRSGEDLDVHEAYKCRVRTPWWRVPYLKPADLLLTYMNADTPRLAANQARTHHLNSVHGVYLRTDLRADGMSLLPPASLNSLTLLGAELVGRPYGGGMLKIEPREADQLPVPAPSLVRAHAAELRAARTSVRRRLREGDLLGAVEIVDRILLTGGMGLSGRRLGALREDHARLSARRRARGRSSTGRSGAGVR</sequence>
<feature type="region of interest" description="Disordered" evidence="5">
    <location>
        <begin position="541"/>
        <end position="560"/>
    </location>
</feature>
<evidence type="ECO:0000313" key="9">
    <source>
        <dbReference type="Proteomes" id="UP001059836"/>
    </source>
</evidence>
<dbReference type="InterPro" id="IPR002052">
    <property type="entry name" value="DNA_methylase_N6_adenine_CS"/>
</dbReference>
<keyword evidence="9" id="KW-1185">Reference proteome</keyword>
<dbReference type="Pfam" id="PF22837">
    <property type="entry name" value="M_Eco57I_C"/>
    <property type="match status" value="1"/>
</dbReference>
<evidence type="ECO:0000256" key="4">
    <source>
        <dbReference type="ARBA" id="ARBA00022747"/>
    </source>
</evidence>
<dbReference type="SUPFAM" id="SSF53335">
    <property type="entry name" value="S-adenosyl-L-methionine-dependent methyltransferases"/>
    <property type="match status" value="1"/>
</dbReference>
<dbReference type="Pfam" id="PF02384">
    <property type="entry name" value="N6_Mtase"/>
    <property type="match status" value="1"/>
</dbReference>
<dbReference type="Gene3D" id="3.40.50.150">
    <property type="entry name" value="Vaccinia Virus protein VP39"/>
    <property type="match status" value="1"/>
</dbReference>
<dbReference type="RefSeq" id="WP_213246530.1">
    <property type="nucleotide sequence ID" value="NZ_CP045806.1"/>
</dbReference>
<dbReference type="Proteomes" id="UP001059836">
    <property type="component" value="Chromosome"/>
</dbReference>
<dbReference type="PRINTS" id="PR00507">
    <property type="entry name" value="N12N6MTFRASE"/>
</dbReference>
<dbReference type="PANTHER" id="PTHR33841">
    <property type="entry name" value="DNA METHYLTRANSFERASE YEEA-RELATED"/>
    <property type="match status" value="1"/>
</dbReference>
<protein>
    <submittedName>
        <fullName evidence="8">N-6 DNA methylase</fullName>
    </submittedName>
</protein>
<dbReference type="GO" id="GO:0008168">
    <property type="term" value="F:methyltransferase activity"/>
    <property type="evidence" value="ECO:0007669"/>
    <property type="project" value="UniProtKB-KW"/>
</dbReference>
<evidence type="ECO:0000256" key="1">
    <source>
        <dbReference type="ARBA" id="ARBA00022603"/>
    </source>
</evidence>
<dbReference type="PANTHER" id="PTHR33841:SF5">
    <property type="entry name" value="DNA METHYLASE (MODIFICATION METHYLASE) (METHYLTRANSFERASE)-RELATED"/>
    <property type="match status" value="1"/>
</dbReference>
<dbReference type="InterPro" id="IPR029063">
    <property type="entry name" value="SAM-dependent_MTases_sf"/>
</dbReference>